<proteinExistence type="predicted"/>
<gene>
    <name evidence="5" type="ORF">OLMES_1101</name>
</gene>
<evidence type="ECO:0000256" key="3">
    <source>
        <dbReference type="ARBA" id="ARBA00023163"/>
    </source>
</evidence>
<keyword evidence="1" id="KW-0805">Transcription regulation</keyword>
<evidence type="ECO:0000313" key="5">
    <source>
        <dbReference type="EMBL" id="ARU55186.1"/>
    </source>
</evidence>
<dbReference type="InterPro" id="IPR018060">
    <property type="entry name" value="HTH_AraC"/>
</dbReference>
<dbReference type="PANTHER" id="PTHR47894">
    <property type="entry name" value="HTH-TYPE TRANSCRIPTIONAL REGULATOR GADX"/>
    <property type="match status" value="1"/>
</dbReference>
<protein>
    <submittedName>
        <fullName evidence="5">AraC family transcriptional regulator</fullName>
    </submittedName>
</protein>
<dbReference type="PANTHER" id="PTHR47894:SF1">
    <property type="entry name" value="HTH-TYPE TRANSCRIPTIONAL REGULATOR VQSM"/>
    <property type="match status" value="1"/>
</dbReference>
<dbReference type="KEGG" id="ome:OLMES_1101"/>
<dbReference type="EMBL" id="CP021425">
    <property type="protein sequence ID" value="ARU55186.1"/>
    <property type="molecule type" value="Genomic_DNA"/>
</dbReference>
<dbReference type="Pfam" id="PF12625">
    <property type="entry name" value="Arabinose_bd"/>
    <property type="match status" value="1"/>
</dbReference>
<keyword evidence="3" id="KW-0804">Transcription</keyword>
<dbReference type="GO" id="GO:0000976">
    <property type="term" value="F:transcription cis-regulatory region binding"/>
    <property type="evidence" value="ECO:0007669"/>
    <property type="project" value="TreeGrafter"/>
</dbReference>
<dbReference type="Pfam" id="PF12833">
    <property type="entry name" value="HTH_18"/>
    <property type="match status" value="1"/>
</dbReference>
<dbReference type="RefSeq" id="WP_087460317.1">
    <property type="nucleotide sequence ID" value="NZ_CP021425.1"/>
</dbReference>
<dbReference type="Proteomes" id="UP000196027">
    <property type="component" value="Chromosome"/>
</dbReference>
<accession>A0A1Y0I5W3</accession>
<evidence type="ECO:0000256" key="2">
    <source>
        <dbReference type="ARBA" id="ARBA00023125"/>
    </source>
</evidence>
<dbReference type="InterPro" id="IPR009057">
    <property type="entry name" value="Homeodomain-like_sf"/>
</dbReference>
<evidence type="ECO:0000313" key="6">
    <source>
        <dbReference type="Proteomes" id="UP000196027"/>
    </source>
</evidence>
<dbReference type="SMART" id="SM00342">
    <property type="entry name" value="HTH_ARAC"/>
    <property type="match status" value="1"/>
</dbReference>
<reference evidence="5 6" key="1">
    <citation type="submission" date="2017-05" db="EMBL/GenBank/DDBJ databases">
        <title>Genomic insights into alkan degradation activity of Oleiphilus messinensis.</title>
        <authorList>
            <person name="Kozyavkin S.A."/>
            <person name="Slesarev A.I."/>
            <person name="Golyshin P.N."/>
            <person name="Korzhenkov A."/>
            <person name="Golyshina O.N."/>
            <person name="Toshchakov S.V."/>
        </authorList>
    </citation>
    <scope>NUCLEOTIDE SEQUENCE [LARGE SCALE GENOMIC DNA]</scope>
    <source>
        <strain evidence="5 6">ME102</strain>
    </source>
</reference>
<evidence type="ECO:0000256" key="1">
    <source>
        <dbReference type="ARBA" id="ARBA00023015"/>
    </source>
</evidence>
<dbReference type="Gene3D" id="1.10.10.60">
    <property type="entry name" value="Homeodomain-like"/>
    <property type="match status" value="1"/>
</dbReference>
<dbReference type="GO" id="GO:0005829">
    <property type="term" value="C:cytosol"/>
    <property type="evidence" value="ECO:0007669"/>
    <property type="project" value="TreeGrafter"/>
</dbReference>
<dbReference type="AlphaFoldDB" id="A0A1Y0I5W3"/>
<sequence>MSKTSTHLNELRFPGNYLDIIVRAWSQAGLPTDEIIKIATKQGRVPVSASQPINGEDLLFLFGIAQPYLPQNEPFSLTLSEQFNFTSLGDLGLAVITAENLKHVLDLFVRYHNLYIPGSEVNYWFTGETIHLGINVSDCFAEMQAFLEEVVVAVIVRFSDYFNSNLQPTSVSFAHPNTYPIEAYKNYFKCHVEFNADSTELEFPLMSLKASTSMAEANTHAELERKLSAALEQQTKTLSWTEKIRVAWQNSTSAGVTATLEDIANQFNASVRTLERRLEKENTSFRNIVAEARLSQANDLLTNTDIPISVIGFLVGFQDSTSFSRFFKQYMGVSPNHVRAQAEKP</sequence>
<organism evidence="5 6">
    <name type="scientific">Oleiphilus messinensis</name>
    <dbReference type="NCBI Taxonomy" id="141451"/>
    <lineage>
        <taxon>Bacteria</taxon>
        <taxon>Pseudomonadati</taxon>
        <taxon>Pseudomonadota</taxon>
        <taxon>Gammaproteobacteria</taxon>
        <taxon>Oceanospirillales</taxon>
        <taxon>Oleiphilaceae</taxon>
        <taxon>Oleiphilus</taxon>
    </lineage>
</organism>
<dbReference type="InterPro" id="IPR032687">
    <property type="entry name" value="AraC-type_N"/>
</dbReference>
<dbReference type="OrthoDB" id="5722175at2"/>
<evidence type="ECO:0000259" key="4">
    <source>
        <dbReference type="PROSITE" id="PS01124"/>
    </source>
</evidence>
<dbReference type="PROSITE" id="PS01124">
    <property type="entry name" value="HTH_ARAC_FAMILY_2"/>
    <property type="match status" value="1"/>
</dbReference>
<feature type="domain" description="HTH araC/xylS-type" evidence="4">
    <location>
        <begin position="242"/>
        <end position="341"/>
    </location>
</feature>
<name>A0A1Y0I5W3_9GAMM</name>
<dbReference type="SUPFAM" id="SSF46689">
    <property type="entry name" value="Homeodomain-like"/>
    <property type="match status" value="1"/>
</dbReference>
<keyword evidence="2" id="KW-0238">DNA-binding</keyword>
<dbReference type="GO" id="GO:0003700">
    <property type="term" value="F:DNA-binding transcription factor activity"/>
    <property type="evidence" value="ECO:0007669"/>
    <property type="project" value="InterPro"/>
</dbReference>
<keyword evidence="6" id="KW-1185">Reference proteome</keyword>